<dbReference type="InterPro" id="IPR008963">
    <property type="entry name" value="Purple_acid_Pase-like_N"/>
</dbReference>
<evidence type="ECO:0000256" key="3">
    <source>
        <dbReference type="RuleBase" id="RU361203"/>
    </source>
</evidence>
<feature type="domain" description="Purple acid phosphatase C-terminal" evidence="5">
    <location>
        <begin position="358"/>
        <end position="410"/>
    </location>
</feature>
<dbReference type="Gene3D" id="3.60.21.10">
    <property type="match status" value="1"/>
</dbReference>
<evidence type="ECO:0000259" key="5">
    <source>
        <dbReference type="Pfam" id="PF14008"/>
    </source>
</evidence>
<feature type="chain" id="PRO_5045007107" description="Purple acid phosphatase" evidence="3">
    <location>
        <begin position="21"/>
        <end position="433"/>
    </location>
</feature>
<comment type="caution">
    <text evidence="7">The sequence shown here is derived from an EMBL/GenBank/DDBJ whole genome shotgun (WGS) entry which is preliminary data.</text>
</comment>
<keyword evidence="8" id="KW-1185">Reference proteome</keyword>
<feature type="domain" description="Purple acid phosphatase N-terminal" evidence="6">
    <location>
        <begin position="23"/>
        <end position="108"/>
    </location>
</feature>
<evidence type="ECO:0000259" key="4">
    <source>
        <dbReference type="Pfam" id="PF00149"/>
    </source>
</evidence>
<dbReference type="Pfam" id="PF16656">
    <property type="entry name" value="Pur_ac_phosph_N"/>
    <property type="match status" value="1"/>
</dbReference>
<protein>
    <recommendedName>
        <fullName evidence="3">Purple acid phosphatase</fullName>
        <ecNumber evidence="3">3.1.3.2</ecNumber>
    </recommendedName>
</protein>
<dbReference type="InterPro" id="IPR015914">
    <property type="entry name" value="PAPs_N"/>
</dbReference>
<dbReference type="InterPro" id="IPR004843">
    <property type="entry name" value="Calcineurin-like_PHP"/>
</dbReference>
<dbReference type="InterPro" id="IPR029052">
    <property type="entry name" value="Metallo-depent_PP-like"/>
</dbReference>
<name>A0ABQ6MAY4_9STRA</name>
<accession>A0ABQ6MAY4</accession>
<comment type="catalytic activity">
    <reaction evidence="3">
        <text>a phosphate monoester + H2O = an alcohol + phosphate</text>
        <dbReference type="Rhea" id="RHEA:15017"/>
        <dbReference type="ChEBI" id="CHEBI:15377"/>
        <dbReference type="ChEBI" id="CHEBI:30879"/>
        <dbReference type="ChEBI" id="CHEBI:43474"/>
        <dbReference type="ChEBI" id="CHEBI:67140"/>
        <dbReference type="EC" id="3.1.3.2"/>
    </reaction>
</comment>
<evidence type="ECO:0000313" key="7">
    <source>
        <dbReference type="EMBL" id="GMI22962.1"/>
    </source>
</evidence>
<keyword evidence="3" id="KW-0378">Hydrolase</keyword>
<gene>
    <name evidence="7" type="ORF">TeGR_g2097</name>
</gene>
<feature type="signal peptide" evidence="3">
    <location>
        <begin position="1"/>
        <end position="20"/>
    </location>
</feature>
<dbReference type="Pfam" id="PF14008">
    <property type="entry name" value="Metallophos_C"/>
    <property type="match status" value="1"/>
</dbReference>
<comment type="similarity">
    <text evidence="3">Belongs to the metallophosphoesterase superfamily. Purple acid phosphatase family.</text>
</comment>
<dbReference type="EC" id="3.1.3.2" evidence="3"/>
<dbReference type="PANTHER" id="PTHR45867">
    <property type="entry name" value="PURPLE ACID PHOSPHATASE"/>
    <property type="match status" value="1"/>
</dbReference>
<dbReference type="InterPro" id="IPR025733">
    <property type="entry name" value="PAPs_C"/>
</dbReference>
<organism evidence="7 8">
    <name type="scientific">Tetraparma gracilis</name>
    <dbReference type="NCBI Taxonomy" id="2962635"/>
    <lineage>
        <taxon>Eukaryota</taxon>
        <taxon>Sar</taxon>
        <taxon>Stramenopiles</taxon>
        <taxon>Ochrophyta</taxon>
        <taxon>Bolidophyceae</taxon>
        <taxon>Parmales</taxon>
        <taxon>Triparmaceae</taxon>
        <taxon>Tetraparma</taxon>
    </lineage>
</organism>
<evidence type="ECO:0000313" key="8">
    <source>
        <dbReference type="Proteomes" id="UP001165060"/>
    </source>
</evidence>
<keyword evidence="1 3" id="KW-0732">Signal</keyword>
<feature type="domain" description="Calcineurin-like phosphoesterase" evidence="4">
    <location>
        <begin position="120"/>
        <end position="324"/>
    </location>
</feature>
<evidence type="ECO:0000256" key="2">
    <source>
        <dbReference type="ARBA" id="ARBA00023180"/>
    </source>
</evidence>
<dbReference type="Proteomes" id="UP001165060">
    <property type="component" value="Unassembled WGS sequence"/>
</dbReference>
<evidence type="ECO:0000259" key="6">
    <source>
        <dbReference type="Pfam" id="PF16656"/>
    </source>
</evidence>
<dbReference type="InterPro" id="IPR041792">
    <property type="entry name" value="MPP_PAP"/>
</dbReference>
<sequence length="433" mass="47063">MKLLALLPAASAVLLSEAPAGTPGQVHLAYTSDPTSMSITWTARPDTPCTKPVVRYGDSDDVVAASTLGYATTNDTIFTATMTGLDGDAVCYQVGCSETDQFSDSETFFPLPTDGDSFAFIAFGDMGVSTAAKSTVANMAADLAKNEYDFVLHNGDISYARGDDGIWDEWFDLLQPAMQSTPYMVTPGNHDLLHSDSGGEDGIPYSLRFAMPDTTLGDGLGDERLYYSWVHRFVTFINLSTDSDYAEGTDQYEWLEKTLASVDREKTPWVIVSGHKNLYCSSTYGSNDRSSTTRGDAGDLTKELEPLFEKYGVDIYIGAHIHAYERTYPVAKNATAVDKDCVEEGGEDGVDVYRNGEGVVYFVLGMSGAGHLGEEWPDPEWSAVHAEEYGYAALSFANRTSVKLEFVANGGEEGQGDGPLVRDSVWVVKDQRE</sequence>
<dbReference type="SUPFAM" id="SSF56300">
    <property type="entry name" value="Metallo-dependent phosphatases"/>
    <property type="match status" value="1"/>
</dbReference>
<dbReference type="Pfam" id="PF00149">
    <property type="entry name" value="Metallophos"/>
    <property type="match status" value="1"/>
</dbReference>
<keyword evidence="2" id="KW-0325">Glycoprotein</keyword>
<dbReference type="EMBL" id="BRYB01000111">
    <property type="protein sequence ID" value="GMI22962.1"/>
    <property type="molecule type" value="Genomic_DNA"/>
</dbReference>
<proteinExistence type="inferred from homology"/>
<dbReference type="Gene3D" id="2.60.40.380">
    <property type="entry name" value="Purple acid phosphatase-like, N-terminal"/>
    <property type="match status" value="1"/>
</dbReference>
<evidence type="ECO:0000256" key="1">
    <source>
        <dbReference type="ARBA" id="ARBA00022729"/>
    </source>
</evidence>
<dbReference type="PANTHER" id="PTHR45867:SF3">
    <property type="entry name" value="ACID PHOSPHATASE TYPE 7"/>
    <property type="match status" value="1"/>
</dbReference>
<dbReference type="CDD" id="cd00839">
    <property type="entry name" value="MPP_PAPs"/>
    <property type="match status" value="1"/>
</dbReference>
<reference evidence="7 8" key="1">
    <citation type="journal article" date="2023" name="Commun. Biol.">
        <title>Genome analysis of Parmales, the sister group of diatoms, reveals the evolutionary specialization of diatoms from phago-mixotrophs to photoautotrophs.</title>
        <authorList>
            <person name="Ban H."/>
            <person name="Sato S."/>
            <person name="Yoshikawa S."/>
            <person name="Yamada K."/>
            <person name="Nakamura Y."/>
            <person name="Ichinomiya M."/>
            <person name="Sato N."/>
            <person name="Blanc-Mathieu R."/>
            <person name="Endo H."/>
            <person name="Kuwata A."/>
            <person name="Ogata H."/>
        </authorList>
    </citation>
    <scope>NUCLEOTIDE SEQUENCE [LARGE SCALE GENOMIC DNA]</scope>
</reference>
<dbReference type="SUPFAM" id="SSF49363">
    <property type="entry name" value="Purple acid phosphatase, N-terminal domain"/>
    <property type="match status" value="1"/>
</dbReference>